<dbReference type="SMART" id="SM00191">
    <property type="entry name" value="Int_alpha"/>
    <property type="match status" value="4"/>
</dbReference>
<evidence type="ECO:0000256" key="5">
    <source>
        <dbReference type="SAM" id="MobiDB-lite"/>
    </source>
</evidence>
<dbReference type="PROSITE" id="PS51318">
    <property type="entry name" value="TAT"/>
    <property type="match status" value="1"/>
</dbReference>
<evidence type="ECO:0000313" key="8">
    <source>
        <dbReference type="Proteomes" id="UP000317378"/>
    </source>
</evidence>
<feature type="chain" id="PRO_5021331780" evidence="6">
    <location>
        <begin position="35"/>
        <end position="492"/>
    </location>
</feature>
<dbReference type="EMBL" id="VCHX02000318">
    <property type="protein sequence ID" value="TPQ16912.1"/>
    <property type="molecule type" value="Genomic_DNA"/>
</dbReference>
<dbReference type="InterPro" id="IPR006311">
    <property type="entry name" value="TAT_signal"/>
</dbReference>
<evidence type="ECO:0000256" key="6">
    <source>
        <dbReference type="SAM" id="SignalP"/>
    </source>
</evidence>
<evidence type="ECO:0000313" key="7">
    <source>
        <dbReference type="EMBL" id="TPQ16912.1"/>
    </source>
</evidence>
<name>A0A505D3V7_9ACTN</name>
<organism evidence="7 8">
    <name type="scientific">Streptomyces sporangiiformans</name>
    <dbReference type="NCBI Taxonomy" id="2315329"/>
    <lineage>
        <taxon>Bacteria</taxon>
        <taxon>Bacillati</taxon>
        <taxon>Actinomycetota</taxon>
        <taxon>Actinomycetes</taxon>
        <taxon>Kitasatosporales</taxon>
        <taxon>Streptomycetaceae</taxon>
        <taxon>Streptomyces</taxon>
    </lineage>
</organism>
<comment type="caution">
    <text evidence="7">The sequence shown here is derived from an EMBL/GenBank/DDBJ whole genome shotgun (WGS) entry which is preliminary data.</text>
</comment>
<feature type="compositionally biased region" description="Polar residues" evidence="5">
    <location>
        <begin position="203"/>
        <end position="221"/>
    </location>
</feature>
<proteinExistence type="predicted"/>
<dbReference type="AlphaFoldDB" id="A0A505D3V7"/>
<dbReference type="Pfam" id="PF01839">
    <property type="entry name" value="FG-GAP"/>
    <property type="match status" value="4"/>
</dbReference>
<dbReference type="Proteomes" id="UP000317378">
    <property type="component" value="Unassembled WGS sequence"/>
</dbReference>
<feature type="region of interest" description="Disordered" evidence="5">
    <location>
        <begin position="203"/>
        <end position="222"/>
    </location>
</feature>
<evidence type="ECO:0000256" key="2">
    <source>
        <dbReference type="ARBA" id="ARBA00022737"/>
    </source>
</evidence>
<accession>A0A505D3V7</accession>
<keyword evidence="4" id="KW-0325">Glycoprotein</keyword>
<keyword evidence="2" id="KW-0677">Repeat</keyword>
<dbReference type="InterPro" id="IPR013517">
    <property type="entry name" value="FG-GAP"/>
</dbReference>
<evidence type="ECO:0000256" key="4">
    <source>
        <dbReference type="ARBA" id="ARBA00023180"/>
    </source>
</evidence>
<reference evidence="7 8" key="1">
    <citation type="submission" date="2019-06" db="EMBL/GenBank/DDBJ databases">
        <title>Streptomyces sporangiiformans sp. nov., a novel actinomycete isolated from soil in Mount Song.</title>
        <authorList>
            <person name="Han L."/>
        </authorList>
    </citation>
    <scope>NUCLEOTIDE SEQUENCE [LARGE SCALE GENOMIC DNA]</scope>
    <source>
        <strain evidence="7 8">NEAU-SSA 1</strain>
    </source>
</reference>
<keyword evidence="8" id="KW-1185">Reference proteome</keyword>
<dbReference type="Pfam" id="PF13517">
    <property type="entry name" value="FG-GAP_3"/>
    <property type="match status" value="1"/>
</dbReference>
<keyword evidence="3" id="KW-0378">Hydrolase</keyword>
<dbReference type="Gene3D" id="2.130.10.130">
    <property type="entry name" value="Integrin alpha, N-terminal"/>
    <property type="match status" value="3"/>
</dbReference>
<dbReference type="OrthoDB" id="344301at2"/>
<dbReference type="PANTHER" id="PTHR23221">
    <property type="entry name" value="GLYCOSYLPHOSPHATIDYLINOSITOL PHOSPHOLIPASE D"/>
    <property type="match status" value="1"/>
</dbReference>
<evidence type="ECO:0000256" key="3">
    <source>
        <dbReference type="ARBA" id="ARBA00022801"/>
    </source>
</evidence>
<dbReference type="PROSITE" id="PS51470">
    <property type="entry name" value="FG_GAP"/>
    <property type="match status" value="2"/>
</dbReference>
<dbReference type="InterPro" id="IPR028994">
    <property type="entry name" value="Integrin_alpha_N"/>
</dbReference>
<dbReference type="InterPro" id="IPR013519">
    <property type="entry name" value="Int_alpha_beta-p"/>
</dbReference>
<feature type="signal peptide" evidence="6">
    <location>
        <begin position="1"/>
        <end position="34"/>
    </location>
</feature>
<keyword evidence="1 6" id="KW-0732">Signal</keyword>
<gene>
    <name evidence="7" type="ORF">FGD71_039265</name>
</gene>
<sequence length="492" mass="49209">MKRVDVRRRHLAVTAVAVLAAGGLALPLTTPASAVGATADDFNGDGYKDLVVATPKAKVNGQTQAGQLTVLYGSASGVSTSRSALISQNTAGVPGTAEAYDKFGTSYVTGDLDGDGYTDLAVGVPSEKASAAPDFGIVQILWGGSRGLVNGALTVYAASDSSSRYLYGSNLAVGDFDGDGHDQLAVTGHSGISVFDDGFTRTTAPTQTDLSTGPSGATRGTGSIVAGDFDGNGADDLAVSGDNDYEDDEHGETGVWLGYYAGGSDGMTFTDNPASVPLTAAHARAAGDFDKDGYDDLVTYGQGASGAGTIAVHYGGTGGIPGSTRSRLIDQDTAGVPGVNESGDGFGGPVSVGDVNGDGYADAAVGASAEAVGTLEYAGAVWLLKGSASGLTGTGAQSFTQNTTGVPGTAEFADQMGSGLLLQDLNGDGRADLTAAARGEDVFDDDAHYSDGADWILRGSASGLTTSGAMSFSEKAFGLTYRNKSFGSVLGG</sequence>
<dbReference type="PANTHER" id="PTHR23221:SF7">
    <property type="entry name" value="PHOSPHATIDYLINOSITOL-GLYCAN-SPECIFIC PHOSPHOLIPASE D"/>
    <property type="match status" value="1"/>
</dbReference>
<protein>
    <submittedName>
        <fullName evidence="7">VCBS repeat-containing protein</fullName>
    </submittedName>
</protein>
<evidence type="ECO:0000256" key="1">
    <source>
        <dbReference type="ARBA" id="ARBA00022729"/>
    </source>
</evidence>
<dbReference type="GO" id="GO:0016787">
    <property type="term" value="F:hydrolase activity"/>
    <property type="evidence" value="ECO:0007669"/>
    <property type="project" value="UniProtKB-KW"/>
</dbReference>
<dbReference type="SUPFAM" id="SSF69318">
    <property type="entry name" value="Integrin alpha N-terminal domain"/>
    <property type="match status" value="1"/>
</dbReference>